<dbReference type="Gene3D" id="3.40.50.300">
    <property type="entry name" value="P-loop containing nucleotide triphosphate hydrolases"/>
    <property type="match status" value="1"/>
</dbReference>
<proteinExistence type="predicted"/>
<dbReference type="InterPro" id="IPR027417">
    <property type="entry name" value="P-loop_NTPase"/>
</dbReference>
<comment type="caution">
    <text evidence="1">The sequence shown here is derived from an EMBL/GenBank/DDBJ whole genome shotgun (WGS) entry which is preliminary data.</text>
</comment>
<dbReference type="EMBL" id="SBIQ01000060">
    <property type="protein sequence ID" value="KAF7683695.1"/>
    <property type="molecule type" value="Genomic_DNA"/>
</dbReference>
<gene>
    <name evidence="1" type="primary">XRCC3</name>
    <name evidence="1" type="ORF">TCON_1094</name>
</gene>
<sequence>MISYNGIVELCGHKGTGKSNIAMQESKNYKTLYLCSNVFPISRYFKIVDKSTYYKDEMKDRFFIKIIHEFVFLKFLIDYQLEVAIVDLEVELLVIDALDHLLYTEVGNKTIYSEIFEMITKLKELQYKYNLKVLIINCWYESGNIDGIRVGNRLLGISWSYLINTRILVEKKGCLKVVMSPVEIDNKIIEFEITENGIKYNI</sequence>
<dbReference type="Proteomes" id="UP001516464">
    <property type="component" value="Unassembled WGS sequence"/>
</dbReference>
<dbReference type="PANTHER" id="PTHR46487:SF1">
    <property type="entry name" value="DNA REPAIR PROTEIN XRCC3"/>
    <property type="match status" value="1"/>
</dbReference>
<dbReference type="SUPFAM" id="SSF52540">
    <property type="entry name" value="P-loop containing nucleoside triphosphate hydrolases"/>
    <property type="match status" value="1"/>
</dbReference>
<name>A0ABQ7HZX7_9MICR</name>
<reference evidence="1 2" key="1">
    <citation type="submission" date="2019-01" db="EMBL/GenBank/DDBJ databases">
        <title>Genomes sequencing and comparative genomics of infectious freshwater microsporidia, Cucumispora dikerogammari and Thelohania contejeani.</title>
        <authorList>
            <person name="Cormier A."/>
            <person name="Giraud I."/>
            <person name="Wattier R."/>
            <person name="Teixeira M."/>
            <person name="Grandjean F."/>
            <person name="Rigaud T."/>
            <person name="Cordaux R."/>
        </authorList>
    </citation>
    <scope>NUCLEOTIDE SEQUENCE [LARGE SCALE GENOMIC DNA]</scope>
    <source>
        <strain evidence="1">T1</strain>
        <tissue evidence="1">Spores</tissue>
    </source>
</reference>
<accession>A0ABQ7HZX7</accession>
<keyword evidence="2" id="KW-1185">Reference proteome</keyword>
<protein>
    <submittedName>
        <fullName evidence="1">DNA repair protein XRCC3 like protein</fullName>
    </submittedName>
</protein>
<organism evidence="1 2">
    <name type="scientific">Astathelohania contejeani</name>
    <dbReference type="NCBI Taxonomy" id="164912"/>
    <lineage>
        <taxon>Eukaryota</taxon>
        <taxon>Fungi</taxon>
        <taxon>Fungi incertae sedis</taxon>
        <taxon>Microsporidia</taxon>
        <taxon>Astathelohaniidae</taxon>
        <taxon>Astathelohania</taxon>
    </lineage>
</organism>
<evidence type="ECO:0000313" key="1">
    <source>
        <dbReference type="EMBL" id="KAF7683695.1"/>
    </source>
</evidence>
<dbReference type="PANTHER" id="PTHR46487">
    <property type="entry name" value="DNA REPAIR PROTEIN XRCC3"/>
    <property type="match status" value="1"/>
</dbReference>
<evidence type="ECO:0000313" key="2">
    <source>
        <dbReference type="Proteomes" id="UP001516464"/>
    </source>
</evidence>